<dbReference type="AlphaFoldDB" id="A0A183FME9"/>
<name>A0A183FME9_HELPZ</name>
<keyword evidence="2" id="KW-1185">Reference proteome</keyword>
<proteinExistence type="predicted"/>
<dbReference type="EMBL" id="UZAH01026187">
    <property type="protein sequence ID" value="VDO76838.1"/>
    <property type="molecule type" value="Genomic_DNA"/>
</dbReference>
<reference evidence="3" key="2">
    <citation type="submission" date="2019-09" db="UniProtKB">
        <authorList>
            <consortium name="WormBaseParasite"/>
        </authorList>
    </citation>
    <scope>IDENTIFICATION</scope>
</reference>
<dbReference type="Proteomes" id="UP000050761">
    <property type="component" value="Unassembled WGS sequence"/>
</dbReference>
<dbReference type="WBParaSite" id="HPBE_0000855901-mRNA-1">
    <property type="protein sequence ID" value="HPBE_0000855901-mRNA-1"/>
    <property type="gene ID" value="HPBE_0000855901"/>
</dbReference>
<organism evidence="2 3">
    <name type="scientific">Heligmosomoides polygyrus</name>
    <name type="common">Parasitic roundworm</name>
    <dbReference type="NCBI Taxonomy" id="6339"/>
    <lineage>
        <taxon>Eukaryota</taxon>
        <taxon>Metazoa</taxon>
        <taxon>Ecdysozoa</taxon>
        <taxon>Nematoda</taxon>
        <taxon>Chromadorea</taxon>
        <taxon>Rhabditida</taxon>
        <taxon>Rhabditina</taxon>
        <taxon>Rhabditomorpha</taxon>
        <taxon>Strongyloidea</taxon>
        <taxon>Heligmosomidae</taxon>
        <taxon>Heligmosomoides</taxon>
    </lineage>
</organism>
<sequence>MSGYMAGRIWLSDSEKFSLTWNGNSSRISYCYKQLGVTDQGYAVQVSPRIPRHAPDRVGLVKSNQLSAQLLAAEGRSSLRPSPCFGMLCFPCALVRIPLLWPLLPPFGQDIAATHLGGGYVQVRRCVPIPPASFHLVSFNDTCYSMPKRITVGSFLNLDTGVIVNSADVRDCSALMDFYLHSDKHLPRFSPFSSSLTQVFSSSTLNISVFKPTQPLLAPQLTIFHNLILINFSETSKDQQLHGLWVTMDHERVL</sequence>
<protein>
    <submittedName>
        <fullName evidence="3">DOMON domain-containing protein</fullName>
    </submittedName>
</protein>
<evidence type="ECO:0000313" key="2">
    <source>
        <dbReference type="Proteomes" id="UP000050761"/>
    </source>
</evidence>
<evidence type="ECO:0000313" key="3">
    <source>
        <dbReference type="WBParaSite" id="HPBE_0000855901-mRNA-1"/>
    </source>
</evidence>
<reference evidence="1 2" key="1">
    <citation type="submission" date="2018-11" db="EMBL/GenBank/DDBJ databases">
        <authorList>
            <consortium name="Pathogen Informatics"/>
        </authorList>
    </citation>
    <scope>NUCLEOTIDE SEQUENCE [LARGE SCALE GENOMIC DNA]</scope>
</reference>
<accession>A0A183FME9</accession>
<accession>A0A3P8BK31</accession>
<gene>
    <name evidence="1" type="ORF">HPBE_LOCUS8560</name>
</gene>
<evidence type="ECO:0000313" key="1">
    <source>
        <dbReference type="EMBL" id="VDO76838.1"/>
    </source>
</evidence>